<keyword evidence="4" id="KW-0804">Transcription</keyword>
<dbReference type="Gene3D" id="3.40.190.10">
    <property type="entry name" value="Periplasmic binding protein-like II"/>
    <property type="match status" value="2"/>
</dbReference>
<evidence type="ECO:0000259" key="5">
    <source>
        <dbReference type="PROSITE" id="PS50931"/>
    </source>
</evidence>
<dbReference type="PROSITE" id="PS50931">
    <property type="entry name" value="HTH_LYSR"/>
    <property type="match status" value="1"/>
</dbReference>
<evidence type="ECO:0000256" key="1">
    <source>
        <dbReference type="ARBA" id="ARBA00009437"/>
    </source>
</evidence>
<dbReference type="FunFam" id="1.10.10.10:FF:000038">
    <property type="entry name" value="Glycine cleavage system transcriptional activator"/>
    <property type="match status" value="1"/>
</dbReference>
<sequence>MPRALPPLNALRAFEAAGRHQSFSGAAEELGVSHSAISRHVRGLEDRLGAQLFRDLPRGVALTQAGARYLAALSPSFDRIAEASEVFDQRPTGQVTVDAEPLFAMKWLIPRLGDFYRRFPDIELRLQASSAIADLDRYEADLALRFFHAGPEGQSAPLLSNAPLYPFAAPNVVAGMLPAEQILKLPLLRDRHEDTWRKWAGLAGCPPPAGAPSDWRMRARLAYETALAGHGVLLVSSEIAEVDAASGRLVRCSDIGFRMGSYHLVSAEGVMRRSAVRLFRDWLLDQSAGLRSVNR</sequence>
<keyword evidence="7" id="KW-1185">Reference proteome</keyword>
<dbReference type="PRINTS" id="PR00039">
    <property type="entry name" value="HTHLYSR"/>
</dbReference>
<name>A0A2M8W2W1_9RHOB</name>
<dbReference type="PANTHER" id="PTHR30537:SF74">
    <property type="entry name" value="HTH-TYPE TRANSCRIPTIONAL REGULATOR TRPI"/>
    <property type="match status" value="1"/>
</dbReference>
<dbReference type="Pfam" id="PF03466">
    <property type="entry name" value="LysR_substrate"/>
    <property type="match status" value="1"/>
</dbReference>
<dbReference type="SUPFAM" id="SSF46785">
    <property type="entry name" value="Winged helix' DNA-binding domain"/>
    <property type="match status" value="1"/>
</dbReference>
<evidence type="ECO:0000313" key="7">
    <source>
        <dbReference type="Proteomes" id="UP000228531"/>
    </source>
</evidence>
<keyword evidence="3" id="KW-0238">DNA-binding</keyword>
<dbReference type="InterPro" id="IPR005119">
    <property type="entry name" value="LysR_subst-bd"/>
</dbReference>
<dbReference type="GO" id="GO:0043565">
    <property type="term" value="F:sequence-specific DNA binding"/>
    <property type="evidence" value="ECO:0007669"/>
    <property type="project" value="TreeGrafter"/>
</dbReference>
<dbReference type="RefSeq" id="WP_100369176.1">
    <property type="nucleotide sequence ID" value="NZ_PGTY01000003.1"/>
</dbReference>
<dbReference type="InterPro" id="IPR036390">
    <property type="entry name" value="WH_DNA-bd_sf"/>
</dbReference>
<dbReference type="PANTHER" id="PTHR30537">
    <property type="entry name" value="HTH-TYPE TRANSCRIPTIONAL REGULATOR"/>
    <property type="match status" value="1"/>
</dbReference>
<accession>A0A2M8W2W1</accession>
<dbReference type="AlphaFoldDB" id="A0A2M8W2W1"/>
<comment type="caution">
    <text evidence="6">The sequence shown here is derived from an EMBL/GenBank/DDBJ whole genome shotgun (WGS) entry which is preliminary data.</text>
</comment>
<dbReference type="SUPFAM" id="SSF53850">
    <property type="entry name" value="Periplasmic binding protein-like II"/>
    <property type="match status" value="1"/>
</dbReference>
<gene>
    <name evidence="6" type="ORF">BC777_3240</name>
</gene>
<dbReference type="OrthoDB" id="5297263at2"/>
<dbReference type="EMBL" id="PGTY01000003">
    <property type="protein sequence ID" value="PJI85240.1"/>
    <property type="molecule type" value="Genomic_DNA"/>
</dbReference>
<dbReference type="InterPro" id="IPR058163">
    <property type="entry name" value="LysR-type_TF_proteobact-type"/>
</dbReference>
<evidence type="ECO:0000256" key="3">
    <source>
        <dbReference type="ARBA" id="ARBA00023125"/>
    </source>
</evidence>
<evidence type="ECO:0000313" key="6">
    <source>
        <dbReference type="EMBL" id="PJI85240.1"/>
    </source>
</evidence>
<comment type="similarity">
    <text evidence="1">Belongs to the LysR transcriptional regulatory family.</text>
</comment>
<protein>
    <submittedName>
        <fullName evidence="6">LysR family transcriptional regulator of beta-lactamase</fullName>
    </submittedName>
</protein>
<organism evidence="6 7">
    <name type="scientific">Yoonia maricola</name>
    <dbReference type="NCBI Taxonomy" id="420999"/>
    <lineage>
        <taxon>Bacteria</taxon>
        <taxon>Pseudomonadati</taxon>
        <taxon>Pseudomonadota</taxon>
        <taxon>Alphaproteobacteria</taxon>
        <taxon>Rhodobacterales</taxon>
        <taxon>Paracoccaceae</taxon>
        <taxon>Yoonia</taxon>
    </lineage>
</organism>
<reference evidence="6 7" key="1">
    <citation type="submission" date="2017-11" db="EMBL/GenBank/DDBJ databases">
        <title>Genomic Encyclopedia of Archaeal and Bacterial Type Strains, Phase II (KMG-II): From Individual Species to Whole Genera.</title>
        <authorList>
            <person name="Goeker M."/>
        </authorList>
    </citation>
    <scope>NUCLEOTIDE SEQUENCE [LARGE SCALE GENOMIC DNA]</scope>
    <source>
        <strain evidence="6 7">DSM 29128</strain>
    </source>
</reference>
<dbReference type="InterPro" id="IPR036388">
    <property type="entry name" value="WH-like_DNA-bd_sf"/>
</dbReference>
<dbReference type="InterPro" id="IPR000847">
    <property type="entry name" value="LysR_HTH_N"/>
</dbReference>
<evidence type="ECO:0000256" key="4">
    <source>
        <dbReference type="ARBA" id="ARBA00023163"/>
    </source>
</evidence>
<feature type="domain" description="HTH lysR-type" evidence="5">
    <location>
        <begin position="6"/>
        <end position="63"/>
    </location>
</feature>
<dbReference type="Pfam" id="PF00126">
    <property type="entry name" value="HTH_1"/>
    <property type="match status" value="1"/>
</dbReference>
<dbReference type="Gene3D" id="1.10.10.10">
    <property type="entry name" value="Winged helix-like DNA-binding domain superfamily/Winged helix DNA-binding domain"/>
    <property type="match status" value="1"/>
</dbReference>
<dbReference type="GO" id="GO:0003700">
    <property type="term" value="F:DNA-binding transcription factor activity"/>
    <property type="evidence" value="ECO:0007669"/>
    <property type="project" value="InterPro"/>
</dbReference>
<evidence type="ECO:0000256" key="2">
    <source>
        <dbReference type="ARBA" id="ARBA00023015"/>
    </source>
</evidence>
<dbReference type="GO" id="GO:0006351">
    <property type="term" value="P:DNA-templated transcription"/>
    <property type="evidence" value="ECO:0007669"/>
    <property type="project" value="TreeGrafter"/>
</dbReference>
<proteinExistence type="inferred from homology"/>
<dbReference type="Proteomes" id="UP000228531">
    <property type="component" value="Unassembled WGS sequence"/>
</dbReference>
<keyword evidence="2" id="KW-0805">Transcription regulation</keyword>